<name>A0A7J6V816_THATH</name>
<organism evidence="3 4">
    <name type="scientific">Thalictrum thalictroides</name>
    <name type="common">Rue-anemone</name>
    <name type="synonym">Anemone thalictroides</name>
    <dbReference type="NCBI Taxonomy" id="46969"/>
    <lineage>
        <taxon>Eukaryota</taxon>
        <taxon>Viridiplantae</taxon>
        <taxon>Streptophyta</taxon>
        <taxon>Embryophyta</taxon>
        <taxon>Tracheophyta</taxon>
        <taxon>Spermatophyta</taxon>
        <taxon>Magnoliopsida</taxon>
        <taxon>Ranunculales</taxon>
        <taxon>Ranunculaceae</taxon>
        <taxon>Thalictroideae</taxon>
        <taxon>Thalictrum</taxon>
    </lineage>
</organism>
<evidence type="ECO:0000256" key="1">
    <source>
        <dbReference type="SAM" id="MobiDB-lite"/>
    </source>
</evidence>
<dbReference type="EMBL" id="JABWDY010037608">
    <property type="protein sequence ID" value="KAF5180330.1"/>
    <property type="molecule type" value="Genomic_DNA"/>
</dbReference>
<evidence type="ECO:0000313" key="3">
    <source>
        <dbReference type="EMBL" id="KAF5180330.1"/>
    </source>
</evidence>
<sequence>MNSQLSSCYIPLLEPDTKNAEVPLSCTFYNLRIVKINHFRGSDTELKMAKFFLDTAILLESLILVAAPDSPTDTVRNHEEEEDGSGTSHQFGTCQKARSILVDEMLNWPKASKDAQIIFFEHLELDTTVHPTHTEFYSENICCDI</sequence>
<gene>
    <name evidence="3" type="ORF">FRX31_030083</name>
</gene>
<dbReference type="AlphaFoldDB" id="A0A7J6V816"/>
<proteinExistence type="predicted"/>
<dbReference type="Pfam" id="PF08387">
    <property type="entry name" value="FBD"/>
    <property type="match status" value="1"/>
</dbReference>
<accession>A0A7J6V816</accession>
<feature type="region of interest" description="Disordered" evidence="1">
    <location>
        <begin position="70"/>
        <end position="91"/>
    </location>
</feature>
<protein>
    <recommendedName>
        <fullName evidence="2">FBD domain-containing protein</fullName>
    </recommendedName>
</protein>
<evidence type="ECO:0000259" key="2">
    <source>
        <dbReference type="Pfam" id="PF08387"/>
    </source>
</evidence>
<dbReference type="Proteomes" id="UP000554482">
    <property type="component" value="Unassembled WGS sequence"/>
</dbReference>
<evidence type="ECO:0000313" key="4">
    <source>
        <dbReference type="Proteomes" id="UP000554482"/>
    </source>
</evidence>
<keyword evidence="4" id="KW-1185">Reference proteome</keyword>
<reference evidence="3 4" key="1">
    <citation type="submission" date="2020-06" db="EMBL/GenBank/DDBJ databases">
        <title>Transcriptomic and genomic resources for Thalictrum thalictroides and T. hernandezii: Facilitating candidate gene discovery in an emerging model plant lineage.</title>
        <authorList>
            <person name="Arias T."/>
            <person name="Riano-Pachon D.M."/>
            <person name="Di Stilio V.S."/>
        </authorList>
    </citation>
    <scope>NUCLEOTIDE SEQUENCE [LARGE SCALE GENOMIC DNA]</scope>
    <source>
        <strain evidence="4">cv. WT478/WT964</strain>
        <tissue evidence="3">Leaves</tissue>
    </source>
</reference>
<feature type="domain" description="FBD" evidence="2">
    <location>
        <begin position="29"/>
        <end position="64"/>
    </location>
</feature>
<comment type="caution">
    <text evidence="3">The sequence shown here is derived from an EMBL/GenBank/DDBJ whole genome shotgun (WGS) entry which is preliminary data.</text>
</comment>
<dbReference type="OrthoDB" id="602515at2759"/>
<dbReference type="InterPro" id="IPR006566">
    <property type="entry name" value="FBD"/>
</dbReference>